<accession>A0A4S8MLY9</accession>
<evidence type="ECO:0000256" key="10">
    <source>
        <dbReference type="ARBA" id="ARBA00030078"/>
    </source>
</evidence>
<evidence type="ECO:0000256" key="5">
    <source>
        <dbReference type="ARBA" id="ARBA00022692"/>
    </source>
</evidence>
<keyword evidence="6 14" id="KW-0732">Signal</keyword>
<comment type="subcellular location">
    <subcellularLocation>
        <location evidence="2">Endoplasmic reticulum membrane</location>
        <topology evidence="2">Multi-pass membrane protein</topology>
    </subcellularLocation>
</comment>
<evidence type="ECO:0000256" key="7">
    <source>
        <dbReference type="ARBA" id="ARBA00022824"/>
    </source>
</evidence>
<dbReference type="InterPro" id="IPR056790">
    <property type="entry name" value="Ribophorin_II_C"/>
</dbReference>
<keyword evidence="18" id="KW-1185">Reference proteome</keyword>
<evidence type="ECO:0000256" key="4">
    <source>
        <dbReference type="ARBA" id="ARBA00009038"/>
    </source>
</evidence>
<dbReference type="Pfam" id="PF25147">
    <property type="entry name" value="Ribophorin_II_C"/>
    <property type="match status" value="1"/>
</dbReference>
<evidence type="ECO:0000259" key="15">
    <source>
        <dbReference type="Pfam" id="PF23860"/>
    </source>
</evidence>
<comment type="pathway">
    <text evidence="3">Protein modification; protein glycosylation.</text>
</comment>
<dbReference type="EMBL" id="ML179069">
    <property type="protein sequence ID" value="THV03244.1"/>
    <property type="molecule type" value="Genomic_DNA"/>
</dbReference>
<evidence type="ECO:0000256" key="1">
    <source>
        <dbReference type="ARBA" id="ARBA00002791"/>
    </source>
</evidence>
<dbReference type="AlphaFoldDB" id="A0A4S8MLY9"/>
<dbReference type="InterPro" id="IPR008814">
    <property type="entry name" value="Swp1"/>
</dbReference>
<dbReference type="PANTHER" id="PTHR12640">
    <property type="entry name" value="RIBOPHORIN II"/>
    <property type="match status" value="1"/>
</dbReference>
<feature type="domain" description="Ribophorin II C-terminal" evidence="16">
    <location>
        <begin position="173"/>
        <end position="271"/>
    </location>
</feature>
<sequence>MKLFAPLLLLAATVQASILTLQSPKFTISSKNGDQLRSEPISMTQKPSPPLQLSPADTLKLSFQIVDKDNGKAVQPQQVFLRFYDEESGEEGIQPLRVASTGKVKFELNMSKPPLSLPPTSTAPLQVTLLLGSSSHAPLKVQLFDLYVPASYPVVPHPDEASFHLLPEIQHTFRPDPKLPPRFISAVFAGAVVFGPWVVFLVLLFTISPRIPRLFSPNVLPFTLSLGAFEYLLYQYWVSLKLGDVLLYGAVLGLVTLFTGRRALSSIAEKRMGAKP</sequence>
<evidence type="ECO:0000256" key="9">
    <source>
        <dbReference type="ARBA" id="ARBA00023136"/>
    </source>
</evidence>
<organism evidence="17 18">
    <name type="scientific">Dendrothele bispora (strain CBS 962.96)</name>
    <dbReference type="NCBI Taxonomy" id="1314807"/>
    <lineage>
        <taxon>Eukaryota</taxon>
        <taxon>Fungi</taxon>
        <taxon>Dikarya</taxon>
        <taxon>Basidiomycota</taxon>
        <taxon>Agaricomycotina</taxon>
        <taxon>Agaricomycetes</taxon>
        <taxon>Agaricomycetidae</taxon>
        <taxon>Agaricales</taxon>
        <taxon>Agaricales incertae sedis</taxon>
        <taxon>Dendrothele</taxon>
    </lineage>
</organism>
<dbReference type="Pfam" id="PF23860">
    <property type="entry name" value="Ribophorin_II_3rd"/>
    <property type="match status" value="1"/>
</dbReference>
<dbReference type="InterPro" id="IPR055374">
    <property type="entry name" value="Ribophorin_II_3rd"/>
</dbReference>
<evidence type="ECO:0000256" key="8">
    <source>
        <dbReference type="ARBA" id="ARBA00022989"/>
    </source>
</evidence>
<evidence type="ECO:0000256" key="14">
    <source>
        <dbReference type="SAM" id="SignalP"/>
    </source>
</evidence>
<feature type="transmembrane region" description="Helical" evidence="13">
    <location>
        <begin position="245"/>
        <end position="264"/>
    </location>
</feature>
<feature type="domain" description="Ribophorin II third" evidence="15">
    <location>
        <begin position="35"/>
        <end position="134"/>
    </location>
</feature>
<evidence type="ECO:0000256" key="12">
    <source>
        <dbReference type="SAM" id="MobiDB-lite"/>
    </source>
</evidence>
<evidence type="ECO:0000313" key="17">
    <source>
        <dbReference type="EMBL" id="THV03244.1"/>
    </source>
</evidence>
<keyword evidence="17" id="KW-0808">Transferase</keyword>
<dbReference type="GO" id="GO:0008250">
    <property type="term" value="C:oligosaccharyltransferase complex"/>
    <property type="evidence" value="ECO:0007669"/>
    <property type="project" value="InterPro"/>
</dbReference>
<gene>
    <name evidence="17" type="ORF">K435DRAFT_748296</name>
</gene>
<evidence type="ECO:0000256" key="11">
    <source>
        <dbReference type="ARBA" id="ARBA00032139"/>
    </source>
</evidence>
<feature type="transmembrane region" description="Helical" evidence="13">
    <location>
        <begin position="219"/>
        <end position="239"/>
    </location>
</feature>
<feature type="signal peptide" evidence="14">
    <location>
        <begin position="1"/>
        <end position="16"/>
    </location>
</feature>
<keyword evidence="5 13" id="KW-0812">Transmembrane</keyword>
<comment type="similarity">
    <text evidence="4">Belongs to the SWP1 family.</text>
</comment>
<dbReference type="OrthoDB" id="432292at2759"/>
<feature type="transmembrane region" description="Helical" evidence="13">
    <location>
        <begin position="183"/>
        <end position="207"/>
    </location>
</feature>
<evidence type="ECO:0000256" key="3">
    <source>
        <dbReference type="ARBA" id="ARBA00004922"/>
    </source>
</evidence>
<dbReference type="PANTHER" id="PTHR12640:SF0">
    <property type="entry name" value="DOLICHYL-DIPHOSPHOOLIGOSACCHARIDE--PROTEIN GLYCOSYLTRANSFERASE SUBUNIT 2"/>
    <property type="match status" value="1"/>
</dbReference>
<evidence type="ECO:0000313" key="18">
    <source>
        <dbReference type="Proteomes" id="UP000297245"/>
    </source>
</evidence>
<keyword evidence="9 13" id="KW-0472">Membrane</keyword>
<name>A0A4S8MLY9_DENBC</name>
<evidence type="ECO:0000256" key="2">
    <source>
        <dbReference type="ARBA" id="ARBA00004477"/>
    </source>
</evidence>
<proteinExistence type="inferred from homology"/>
<dbReference type="GO" id="GO:0016740">
    <property type="term" value="F:transferase activity"/>
    <property type="evidence" value="ECO:0007669"/>
    <property type="project" value="UniProtKB-KW"/>
</dbReference>
<feature type="chain" id="PRO_5044193092" description="Ribophorin II" evidence="14">
    <location>
        <begin position="17"/>
        <end position="276"/>
    </location>
</feature>
<dbReference type="Proteomes" id="UP000297245">
    <property type="component" value="Unassembled WGS sequence"/>
</dbReference>
<protein>
    <recommendedName>
        <fullName evidence="11">Ribophorin II</fullName>
    </recommendedName>
    <alternativeName>
        <fullName evidence="10">Ribophorin-2</fullName>
    </alternativeName>
</protein>
<evidence type="ECO:0000256" key="6">
    <source>
        <dbReference type="ARBA" id="ARBA00022729"/>
    </source>
</evidence>
<dbReference type="UniPathway" id="UPA00378"/>
<evidence type="ECO:0000256" key="13">
    <source>
        <dbReference type="SAM" id="Phobius"/>
    </source>
</evidence>
<keyword evidence="7" id="KW-0256">Endoplasmic reticulum</keyword>
<evidence type="ECO:0000259" key="16">
    <source>
        <dbReference type="Pfam" id="PF25147"/>
    </source>
</evidence>
<reference evidence="17 18" key="1">
    <citation type="journal article" date="2019" name="Nat. Ecol. Evol.">
        <title>Megaphylogeny resolves global patterns of mushroom evolution.</title>
        <authorList>
            <person name="Varga T."/>
            <person name="Krizsan K."/>
            <person name="Foldi C."/>
            <person name="Dima B."/>
            <person name="Sanchez-Garcia M."/>
            <person name="Sanchez-Ramirez S."/>
            <person name="Szollosi G.J."/>
            <person name="Szarkandi J.G."/>
            <person name="Papp V."/>
            <person name="Albert L."/>
            <person name="Andreopoulos W."/>
            <person name="Angelini C."/>
            <person name="Antonin V."/>
            <person name="Barry K.W."/>
            <person name="Bougher N.L."/>
            <person name="Buchanan P."/>
            <person name="Buyck B."/>
            <person name="Bense V."/>
            <person name="Catcheside P."/>
            <person name="Chovatia M."/>
            <person name="Cooper J."/>
            <person name="Damon W."/>
            <person name="Desjardin D."/>
            <person name="Finy P."/>
            <person name="Geml J."/>
            <person name="Haridas S."/>
            <person name="Hughes K."/>
            <person name="Justo A."/>
            <person name="Karasinski D."/>
            <person name="Kautmanova I."/>
            <person name="Kiss B."/>
            <person name="Kocsube S."/>
            <person name="Kotiranta H."/>
            <person name="LaButti K.M."/>
            <person name="Lechner B.E."/>
            <person name="Liimatainen K."/>
            <person name="Lipzen A."/>
            <person name="Lukacs Z."/>
            <person name="Mihaltcheva S."/>
            <person name="Morgado L.N."/>
            <person name="Niskanen T."/>
            <person name="Noordeloos M.E."/>
            <person name="Ohm R.A."/>
            <person name="Ortiz-Santana B."/>
            <person name="Ovrebo C."/>
            <person name="Racz N."/>
            <person name="Riley R."/>
            <person name="Savchenko A."/>
            <person name="Shiryaev A."/>
            <person name="Soop K."/>
            <person name="Spirin V."/>
            <person name="Szebenyi C."/>
            <person name="Tomsovsky M."/>
            <person name="Tulloss R.E."/>
            <person name="Uehling J."/>
            <person name="Grigoriev I.V."/>
            <person name="Vagvolgyi C."/>
            <person name="Papp T."/>
            <person name="Martin F.M."/>
            <person name="Miettinen O."/>
            <person name="Hibbett D.S."/>
            <person name="Nagy L.G."/>
        </authorList>
    </citation>
    <scope>NUCLEOTIDE SEQUENCE [LARGE SCALE GENOMIC DNA]</scope>
    <source>
        <strain evidence="17 18">CBS 962.96</strain>
    </source>
</reference>
<dbReference type="GO" id="GO:0006487">
    <property type="term" value="P:protein N-linked glycosylation"/>
    <property type="evidence" value="ECO:0007669"/>
    <property type="project" value="TreeGrafter"/>
</dbReference>
<comment type="function">
    <text evidence="1">Subunit of the oligosaccharyl transferase (OST) complex that catalyzes the initial transfer of a defined glycan (Glc(3)Man(9)GlcNAc(2) in eukaryotes) from the lipid carrier dolichol-pyrophosphate to an asparagine residue within an Asn-X-Ser/Thr consensus motif in nascent polypeptide chains, the first step in protein N-glycosylation. N-glycosylation occurs cotranslationally and the complex associates with the Sec61 complex at the channel-forming translocon complex that mediates protein translocation across the endoplasmic reticulum (ER). All subunits are required for a maximal enzyme activity.</text>
</comment>
<keyword evidence="8 13" id="KW-1133">Transmembrane helix</keyword>
<feature type="region of interest" description="Disordered" evidence="12">
    <location>
        <begin position="29"/>
        <end position="53"/>
    </location>
</feature>
<feature type="compositionally biased region" description="Polar residues" evidence="12">
    <location>
        <begin position="29"/>
        <end position="46"/>
    </location>
</feature>